<dbReference type="GO" id="GO:0007608">
    <property type="term" value="P:sensory perception of smell"/>
    <property type="evidence" value="ECO:0007669"/>
    <property type="project" value="TreeGrafter"/>
</dbReference>
<keyword evidence="1" id="KW-0732">Signal</keyword>
<sequence length="133" mass="15354">MLFLCYKFELFFFFPVIEVHGDANYFLENRSKVISVYINECMCATGVNNVMVQKWRDRGEFTNDPCFKCFVRCVAIKVGFVDSMGSFSCNTMIKKLEVTPEIVNKCVGDNNKVVDLCEQVYKIEFCIVNAMCK</sequence>
<evidence type="ECO:0000313" key="2">
    <source>
        <dbReference type="EMBL" id="KAK4885608.1"/>
    </source>
</evidence>
<protein>
    <submittedName>
        <fullName evidence="2">Uncharacterized protein</fullName>
    </submittedName>
</protein>
<dbReference type="EMBL" id="JARPUR010000001">
    <property type="protein sequence ID" value="KAK4885608.1"/>
    <property type="molecule type" value="Genomic_DNA"/>
</dbReference>
<dbReference type="InterPro" id="IPR036728">
    <property type="entry name" value="PBP_GOBP_sf"/>
</dbReference>
<evidence type="ECO:0000256" key="1">
    <source>
        <dbReference type="ARBA" id="ARBA00022729"/>
    </source>
</evidence>
<proteinExistence type="predicted"/>
<keyword evidence="3" id="KW-1185">Reference proteome</keyword>
<comment type="caution">
    <text evidence="2">The sequence shown here is derived from an EMBL/GenBank/DDBJ whole genome shotgun (WGS) entry which is preliminary data.</text>
</comment>
<name>A0AAN7PGN6_9COLE</name>
<evidence type="ECO:0000313" key="3">
    <source>
        <dbReference type="Proteomes" id="UP001353858"/>
    </source>
</evidence>
<dbReference type="SMART" id="SM00708">
    <property type="entry name" value="PhBP"/>
    <property type="match status" value="1"/>
</dbReference>
<dbReference type="Gene3D" id="1.10.238.20">
    <property type="entry name" value="Pheromone/general odorant binding protein domain"/>
    <property type="match status" value="1"/>
</dbReference>
<dbReference type="CDD" id="cd23992">
    <property type="entry name" value="PBP_GOBP"/>
    <property type="match status" value="1"/>
</dbReference>
<dbReference type="GO" id="GO:0005615">
    <property type="term" value="C:extracellular space"/>
    <property type="evidence" value="ECO:0007669"/>
    <property type="project" value="TreeGrafter"/>
</dbReference>
<dbReference type="SUPFAM" id="SSF47565">
    <property type="entry name" value="Insect pheromone/odorant-binding proteins"/>
    <property type="match status" value="1"/>
</dbReference>
<accession>A0AAN7PGN6</accession>
<dbReference type="Pfam" id="PF01395">
    <property type="entry name" value="PBP_GOBP"/>
    <property type="match status" value="1"/>
</dbReference>
<dbReference type="PANTHER" id="PTHR11857">
    <property type="entry name" value="ODORANT BINDING PROTEIN-RELATED"/>
    <property type="match status" value="1"/>
</dbReference>
<dbReference type="InterPro" id="IPR006170">
    <property type="entry name" value="PBP/GOBP"/>
</dbReference>
<gene>
    <name evidence="2" type="ORF">RN001_001879</name>
</gene>
<dbReference type="GO" id="GO:0005549">
    <property type="term" value="F:odorant binding"/>
    <property type="evidence" value="ECO:0007669"/>
    <property type="project" value="InterPro"/>
</dbReference>
<reference evidence="3" key="1">
    <citation type="submission" date="2023-01" db="EMBL/GenBank/DDBJ databases">
        <title>Key to firefly adult light organ development and bioluminescence: homeobox transcription factors regulate luciferase expression and transportation to peroxisome.</title>
        <authorList>
            <person name="Fu X."/>
        </authorList>
    </citation>
    <scope>NUCLEOTIDE SEQUENCE [LARGE SCALE GENOMIC DNA]</scope>
</reference>
<dbReference type="AlphaFoldDB" id="A0AAN7PGN6"/>
<organism evidence="2 3">
    <name type="scientific">Aquatica leii</name>
    <dbReference type="NCBI Taxonomy" id="1421715"/>
    <lineage>
        <taxon>Eukaryota</taxon>
        <taxon>Metazoa</taxon>
        <taxon>Ecdysozoa</taxon>
        <taxon>Arthropoda</taxon>
        <taxon>Hexapoda</taxon>
        <taxon>Insecta</taxon>
        <taxon>Pterygota</taxon>
        <taxon>Neoptera</taxon>
        <taxon>Endopterygota</taxon>
        <taxon>Coleoptera</taxon>
        <taxon>Polyphaga</taxon>
        <taxon>Elateriformia</taxon>
        <taxon>Elateroidea</taxon>
        <taxon>Lampyridae</taxon>
        <taxon>Luciolinae</taxon>
        <taxon>Aquatica</taxon>
    </lineage>
</organism>
<dbReference type="Proteomes" id="UP001353858">
    <property type="component" value="Unassembled WGS sequence"/>
</dbReference>